<keyword evidence="1" id="KW-0812">Transmembrane</keyword>
<evidence type="ECO:0008006" key="4">
    <source>
        <dbReference type="Google" id="ProtNLM"/>
    </source>
</evidence>
<keyword evidence="1" id="KW-1133">Transmembrane helix</keyword>
<dbReference type="RefSeq" id="WP_220104000.1">
    <property type="nucleotide sequence ID" value="NZ_JAHZSS010000010.1"/>
</dbReference>
<keyword evidence="1" id="KW-0472">Membrane</keyword>
<keyword evidence="3" id="KW-1185">Reference proteome</keyword>
<comment type="caution">
    <text evidence="2">The sequence shown here is derived from an EMBL/GenBank/DDBJ whole genome shotgun (WGS) entry which is preliminary data.</text>
</comment>
<dbReference type="Proteomes" id="UP001166251">
    <property type="component" value="Unassembled WGS sequence"/>
</dbReference>
<sequence length="150" mass="16938">MGYLQVMVQVKASDKWTCVFRDLSPEELRKLFVKPFFQGKSIFYDGEILQPHSISQIKITETDKRHTEELSILREKSESEIKEFNSADSGVVLISLGYGYEDYEVMDSGKDVTSLYIKAPSVLHGFVKEPWVVSIVTGLLLLLVGAIFGL</sequence>
<gene>
    <name evidence="2" type="ORF">K0504_09735</name>
</gene>
<accession>A0ABS7EI47</accession>
<dbReference type="EMBL" id="JAHZSS010000010">
    <property type="protein sequence ID" value="MBW8191317.1"/>
    <property type="molecule type" value="Genomic_DNA"/>
</dbReference>
<evidence type="ECO:0000313" key="3">
    <source>
        <dbReference type="Proteomes" id="UP001166251"/>
    </source>
</evidence>
<proteinExistence type="predicted"/>
<organism evidence="2 3">
    <name type="scientific">Neiella holothuriorum</name>
    <dbReference type="NCBI Taxonomy" id="2870530"/>
    <lineage>
        <taxon>Bacteria</taxon>
        <taxon>Pseudomonadati</taxon>
        <taxon>Pseudomonadota</taxon>
        <taxon>Gammaproteobacteria</taxon>
        <taxon>Alteromonadales</taxon>
        <taxon>Echinimonadaceae</taxon>
        <taxon>Neiella</taxon>
    </lineage>
</organism>
<feature type="transmembrane region" description="Helical" evidence="1">
    <location>
        <begin position="131"/>
        <end position="149"/>
    </location>
</feature>
<evidence type="ECO:0000313" key="2">
    <source>
        <dbReference type="EMBL" id="MBW8191317.1"/>
    </source>
</evidence>
<name>A0ABS7EI47_9GAMM</name>
<evidence type="ECO:0000256" key="1">
    <source>
        <dbReference type="SAM" id="Phobius"/>
    </source>
</evidence>
<reference evidence="2" key="1">
    <citation type="submission" date="2021-07" db="EMBL/GenBank/DDBJ databases">
        <title>Neiella marina sp. nov., isolated from the intestinal content of sea cucumber Apostichopus japonicus.</title>
        <authorList>
            <person name="Bai X."/>
        </authorList>
    </citation>
    <scope>NUCLEOTIDE SEQUENCE</scope>
    <source>
        <strain evidence="2">126</strain>
    </source>
</reference>
<protein>
    <recommendedName>
        <fullName evidence="4">RING-type E3 ubiquitin transferase</fullName>
    </recommendedName>
</protein>